<feature type="compositionally biased region" description="Low complexity" evidence="1">
    <location>
        <begin position="1502"/>
        <end position="1512"/>
    </location>
</feature>
<feature type="region of interest" description="Disordered" evidence="1">
    <location>
        <begin position="1493"/>
        <end position="1519"/>
    </location>
</feature>
<proteinExistence type="predicted"/>
<feature type="compositionally biased region" description="Basic and acidic residues" evidence="1">
    <location>
        <begin position="3046"/>
        <end position="3057"/>
    </location>
</feature>
<feature type="region of interest" description="Disordered" evidence="1">
    <location>
        <begin position="2219"/>
        <end position="2243"/>
    </location>
</feature>
<dbReference type="Pfam" id="PF00400">
    <property type="entry name" value="WD40"/>
    <property type="match status" value="1"/>
</dbReference>
<feature type="compositionally biased region" description="Pro residues" evidence="1">
    <location>
        <begin position="596"/>
        <end position="605"/>
    </location>
</feature>
<feature type="compositionally biased region" description="Basic and acidic residues" evidence="1">
    <location>
        <begin position="1985"/>
        <end position="2053"/>
    </location>
</feature>
<feature type="region of interest" description="Disordered" evidence="1">
    <location>
        <begin position="1449"/>
        <end position="1472"/>
    </location>
</feature>
<dbReference type="PANTHER" id="PTHR14435:SF2">
    <property type="entry name" value="ZINC FINGER PROTEIN 106"/>
    <property type="match status" value="1"/>
</dbReference>
<feature type="compositionally biased region" description="Basic residues" evidence="1">
    <location>
        <begin position="3676"/>
        <end position="3693"/>
    </location>
</feature>
<dbReference type="InterPro" id="IPR001680">
    <property type="entry name" value="WD40_rpt"/>
</dbReference>
<feature type="compositionally biased region" description="Basic and acidic residues" evidence="1">
    <location>
        <begin position="2820"/>
        <end position="2839"/>
    </location>
</feature>
<dbReference type="SUPFAM" id="SSF50978">
    <property type="entry name" value="WD40 repeat-like"/>
    <property type="match status" value="1"/>
</dbReference>
<feature type="compositionally biased region" description="Low complexity" evidence="1">
    <location>
        <begin position="24"/>
        <end position="36"/>
    </location>
</feature>
<sequence>MSNSGYRGRSFGPRGARTNGPANGFNGPRFPHPNFNHPRPPHRLSGHDKWIERPNFAPWQQNKNFHPHPQYRGNLQYRSNNRGRAVSGRGIVRFSGPGRPPSLQYGIGFIRNPVHRTLSPEEQVEDRPALTSQTPLLGSEEERQQKILETADKLKQKLSFITEEELTNFWEDDLSVLPNNNSEEENSPNKGIPELRHEPPELNLTFTDFRDIGRVDCNNSKFENVDSRSSNDISINFEQKSTDDICISTNDDITIVDENKEEFVITLDSTYDKDDQDQSTILLEDDRCFERVHHELPNFECNIETLQLQDDDVVEDFIHSDSNDVDRNASALNLNENIKNVLPKESIDNLITDKPSSVNDVETTSMLPLITNDQDRLQVGFLQNQNNVQLDIQDTNVDIIQDANVDVECNERTETKLPEDNQIRDSSQISICQDETHKNVVNLSESPQNKPSNFLPSNEETHSNIICDSSSPSCSSNYNEVHKVNDDKKLNNSLVFQPRVFNVPTRFTQRAAGPRCRWMFQQNGKNLFFRGPQRLPFLGNRMPAPRHVLPFKTPDLVPVGFDPRAPPPFSHNVPVSSHDSQHNVTVPFSSNDLPPAFDPSEPPPNIRSKSGPEPSNVQEKSMPPLVNTPQSNLNVAIQPLPAFDPRGPPPRILPKIPGAPSEKLPEFNPQQPPPKIHKREDTLQPPPIFDPRLSSHERSNLIAPLDTPRTSMMPLNLMETSPVADFSIASVTPVFSQLPPINIPAHQPFISNMQMNFPSVLPQANGGQGMMTEFPLPPPSMAMTDVPPPPPKELSMEISSNLNQNINMDDGLEDMQEAMEFAKQIMNMTEETKNKDKSSVSSELAPLEIPVPTETIAHSSTIEKERVSTAKNERKKENRGKKNKQNVICGPELILEKQEEVVIIDEEKSIEDRKKNTKEALLSNDRIRPKVVFNLNAKTKKIQKPEEWQKTPINEIRIIENRETFQSSTTQRFNKQRVHSRQHPIESRRSSANQNKNQQKENGAKRNAAPSVLVSSTVIHEKLSDTCFHQKNYTKDSEKLHLYSSKVGLVNNLNTQKNQRSRKETRKEKLPVSESSWKNRVISRFLKMSKNDICNMVNNSSLRKFDIAMKHLVKERRSSLSLEMRNTEDEKMKEYDREEFMNQLNAMLDPSAVVGITDLPTEFIHHLSEVLQLDSMSCDADIPKTPNPEIDQVQIVEKGETSTVYTSEYSNEENPKVQSLPEYLEPKNMYEKHVEEQLLRNKEESVTHHTLNAESNLNILREDTGSSHRSLSNKINPEMEGTHKKQQQPLFNEADLDDILSEVTGKTKNLSELTTTIKPIERTIETRISSSLMQTETEEFGCNTFSQVSNKTAADLDDIFSAGIARVKLLGKTSVDYSDNLRTRKSSSEDRNTFRPEKCEKWYRKEREDPDMFRNLTKEEWEAKYGSISITTSPTIARKCVSNCSENLNKDNKDNRTQRHCSSDSPTRRLSVSPLSYEASAYDFAYTNEMEEFRRAERSETSSDSSSSSSSDTDQETAVAPNVTKLLKVIKQKEKIAKKRSINETIRDEVAAEIEKKWKEKSKHKERKSCKREKRKRDKKERRRKEKRKKKRRDSYSESSRSDDRTEGSRLLTENEIKKEVIVKEEPVATILEENVASNINNTCAASTLANKTVHSQIEYQCSQVEKEQRFLELPGEKEVLAITCDAASSQTRSKPVIISVTVQPKTKAQLKQMPEANAAEQKQLMEKVVEVTSSSAMNEATDVSLQQISVSSKGKDPLVCNQSDIEVSSHDNTAQTTTLACSALNPVAEVSTNNEYADKKVSTTISIASSSSTESKIGGYKKIDIKAYKERALQRRLKEQAMLKGDDDGKSVSLTQEPQTTLPENKSNIKSLNTTNEANAVETDANKVQSKDPRVRLGSTSTLLLEESDKEVKATANLDRDDRSVDVTQKTKEPLTSVESKTVDSGNNETSVTRPVDSALHIFKDFMKHKEHKRNNKSSSQEKVTTRELNESVEKEKSKSVPKEKKLKPTSEEKKTKSALEEKKSKSTLEERKSKPASKEKKLKPASEEKKLKNQVSAVDFSKFKYIRSEGGKELKLKKEKARRPSEKSKKSSASKPTDSKSSIAEKHAETHSHKKDSQKDNHDLLIVNKNTIKVTQTESEKTNSRDTCGNLSETCSDPEWAINISKDKTIQEKTNFHPAFKQNEEQSNDVDVEINVREKTINKEVRVQVNETIPLNQPAADQETATAESGENLTNSGKEEDAVQQIGKDAVKATAISASSEYTSTESLSKQDDMYENVLSMGSVFTEHTQSDFTDEYVEAIVSPVPRGESHSLSERIDVDIEKSGHTINIKDLKNVGVHNNISPPLKATVSQVIDENDSTNTERNEENVVKLTSELYEKVENSEECDSVTRNEISSPDSPRSPFKGFLIDSIDNNICQVSPLYDVTMCQSVKSDAKDAKKESSRWLDACLDDKLTLHLAEGDKNSSNDSFKRIEEDNETMSSCNLVVENENMDQAADNNVNVTDNTKVNKIPSKVEEGKIVKTDRIYDISADQKKSLSIADVDNHDALDGNDEPLIVLDKHADDANGKSIEKLSVLDLEDCIARDADVFTVEPLRKEESSATRIESPNFNSIDFKELSENFDKNNADAEQNQNDITAGDEREESVLSDEDSTGPPELFASEERLKTISTANTVNSVPSLESSSKISKNVTKTIDSFIPEFPVASLQTVASKSSKDIHEKSATSELFIAEMKTSEGENRYRANTLRNNLQRDLEPFEINNETLPKLNIPKENTTKILLQNASSIASTSETSTECLKVNKQQKPENALPNKPVLVPSEASIRDDKDTSIHSTVKYDKSRHLSKTSLNKSSQSRKNEALHKIKDKSKLKHKKEKRDISKKVIKEAVKSDTVNVNHPSTKEAIMARMIEIDVEIHKLMTEKMTLYQILTSNVNLPSDDNLQKNNTMQEEETAETLVIRPRTPSVLMSQLIQNIETSPVKNQCAKTTMETLSAKDNSISAEQPNKSKPSAKHELYTEKRGTSTCGPDDGENVHHSEDSKSSASKKGKRQRSEKTVRKLESKPNSFASIKDAQNVATEKKQTNDAMKLMLKKINAKEATMQQDSSQVSVNEAKPLEDISKTFMQQIDNKNPPDNETVEMLKRQEMEITAESTESQTSTEEIVQRNVTELDDESYLMKDNEERTETLNEKSDANSSEKPLDSRASERSSIYSDDSTWDCLFQHSNMDEQKRSSTGLALLEETYRKEIAKTRKIKAAMRRKKKIKLQNLLETVNIITPDEEELPLSALYVKKLRQKKKLLGSFEQHAELQTDDDPQLWKNVVEVINAVAENRMEDLYVRPLGERSIDDKESIVSDVPELEANSELKRDKEEQTIESLATSDTREASIKSARDSENSCEDKDDASNEPKKDNLQFGSCKSQEFLSDKHFQQDLEVTVSTEALKNLSGTSVCDTSTNVETNVTKPLSIQQTIENDNVKTNKLTVIGDLDSSSTEINSNDVQSNRYVSNISESSNVKKIEEKTDAEVREADLEQRVIDVEIEFEKNAITREPINSESVITSDDVEKSYDELLESNGNKDTIVNEAASKEEPDTKVENMSEKKLQDSSVSSEKNDNVSNVYADSNYASQNERITSIKEHKESEKGKEIEPSDAASSEENNNQNCASVSSATENAEMLRIDETSGKKLQKRKRENSKSSLRRSSRYTEESGKRIKVEADTNASNIELDVQEKNIRTQFPSVSSTSSSPCEEIETIWINTRKSRSQRPPNRKRGTPLPQDVEILSSNDESLKGIKRHKQHTMPEIMNCTVKVVDCKHTILSPNVKPNVLQQYGISRVNACVQSHSAQADLSVSSMQSTSTEELSILYSKQTTALIELSQCQTSKSSKRVDDTTQSTGEQINSIKARKRAAKVDSSASDKEECANFDIEVVPVLTKESVTADTAEHCEKPDVEIVEEKMMVTKNQQQSNSGSTLTVIDTTDDKEFPRTQYTVHKGPILDIKVFENSFLAASEDGRIYRYNQASNGILNIYKGHTAAVTCLYVYKTHSADINKEWMFSGSLDGTLRCYNIVTGVQVRDTADISSPIQCMDEAWGKIFIGTKSGHVSRYHVKSGIIKGNTIQFSDKSVLALKATNEGPRRVLIVASRSQPITIRDAQSGLFLRTICGQKSHTVYSLMRDNNLIYCGTSSTSIPVFDFTNGEQTMQYDAGVGIVCMRLYKQLLFAGCYDGNIYVFDTKDHRLICSIPGPGNMLLSMEVIDNKIIAGSKDKRLQSWQMPRQVRSLL</sequence>
<organism evidence="2 3">
    <name type="scientific">Xylocopa violacea</name>
    <name type="common">Violet carpenter bee</name>
    <name type="synonym">Apis violacea</name>
    <dbReference type="NCBI Taxonomy" id="135666"/>
    <lineage>
        <taxon>Eukaryota</taxon>
        <taxon>Metazoa</taxon>
        <taxon>Ecdysozoa</taxon>
        <taxon>Arthropoda</taxon>
        <taxon>Hexapoda</taxon>
        <taxon>Insecta</taxon>
        <taxon>Pterygota</taxon>
        <taxon>Neoptera</taxon>
        <taxon>Endopterygota</taxon>
        <taxon>Hymenoptera</taxon>
        <taxon>Apocrita</taxon>
        <taxon>Aculeata</taxon>
        <taxon>Apoidea</taxon>
        <taxon>Anthophila</taxon>
        <taxon>Apidae</taxon>
        <taxon>Xylocopa</taxon>
        <taxon>Xylocopa</taxon>
    </lineage>
</organism>
<feature type="compositionally biased region" description="Low complexity" evidence="1">
    <location>
        <begin position="2093"/>
        <end position="2104"/>
    </location>
</feature>
<feature type="compositionally biased region" description="Basic residues" evidence="1">
    <location>
        <begin position="2861"/>
        <end position="2872"/>
    </location>
</feature>
<feature type="compositionally biased region" description="Basic residues" evidence="1">
    <location>
        <begin position="1559"/>
        <end position="1593"/>
    </location>
</feature>
<dbReference type="Gene3D" id="2.130.10.10">
    <property type="entry name" value="YVTN repeat-like/Quinoprotein amine dehydrogenase"/>
    <property type="match status" value="1"/>
</dbReference>
<dbReference type="InterPro" id="IPR015943">
    <property type="entry name" value="WD40/YVTN_repeat-like_dom_sf"/>
</dbReference>
<accession>A0ABP1P8V3</accession>
<dbReference type="PANTHER" id="PTHR14435">
    <property type="entry name" value="ZINC FINGER PROTEIN 106"/>
    <property type="match status" value="1"/>
</dbReference>
<feature type="region of interest" description="Disordered" evidence="1">
    <location>
        <begin position="3566"/>
        <end position="3708"/>
    </location>
</feature>
<feature type="region of interest" description="Disordered" evidence="1">
    <location>
        <begin position="2798"/>
        <end position="2876"/>
    </location>
</feature>
<feature type="compositionally biased region" description="Basic and acidic residues" evidence="1">
    <location>
        <begin position="3624"/>
        <end position="3639"/>
    </location>
</feature>
<feature type="region of interest" description="Disordered" evidence="1">
    <location>
        <begin position="1916"/>
        <end position="2056"/>
    </location>
</feature>
<dbReference type="Proteomes" id="UP001642520">
    <property type="component" value="Unassembled WGS sequence"/>
</dbReference>
<evidence type="ECO:0000313" key="2">
    <source>
        <dbReference type="EMBL" id="CAL7949632.1"/>
    </source>
</evidence>
<feature type="compositionally biased region" description="Basic and acidic residues" evidence="1">
    <location>
        <begin position="1916"/>
        <end position="1934"/>
    </location>
</feature>
<evidence type="ECO:0000256" key="1">
    <source>
        <dbReference type="SAM" id="MobiDB-lite"/>
    </source>
</evidence>
<feature type="region of interest" description="Disordered" evidence="1">
    <location>
        <begin position="656"/>
        <end position="683"/>
    </location>
</feature>
<gene>
    <name evidence="2" type="ORF">XYLVIOL_LOCUS9511</name>
</gene>
<feature type="compositionally biased region" description="Polar residues" evidence="1">
    <location>
        <begin position="1938"/>
        <end position="1954"/>
    </location>
</feature>
<feature type="compositionally biased region" description="Basic and acidic residues" evidence="1">
    <location>
        <begin position="3665"/>
        <end position="3674"/>
    </location>
</feature>
<dbReference type="InterPro" id="IPR036322">
    <property type="entry name" value="WD40_repeat_dom_sf"/>
</dbReference>
<feature type="compositionally biased region" description="Low complexity" evidence="1">
    <location>
        <begin position="3144"/>
        <end position="3156"/>
    </location>
</feature>
<feature type="compositionally biased region" description="Polar residues" evidence="1">
    <location>
        <begin position="3643"/>
        <end position="3662"/>
    </location>
</feature>
<protein>
    <submittedName>
        <fullName evidence="2">Uncharacterized protein</fullName>
    </submittedName>
</protein>
<feature type="region of interest" description="Disordered" evidence="1">
    <location>
        <begin position="1559"/>
        <end position="1611"/>
    </location>
</feature>
<feature type="compositionally biased region" description="Acidic residues" evidence="1">
    <location>
        <begin position="2642"/>
        <end position="2653"/>
    </location>
</feature>
<feature type="region of interest" description="Disordered" evidence="1">
    <location>
        <begin position="3746"/>
        <end position="3767"/>
    </location>
</feature>
<feature type="region of interest" description="Disordered" evidence="1">
    <location>
        <begin position="966"/>
        <end position="1011"/>
    </location>
</feature>
<name>A0ABP1P8V3_XYLVO</name>
<feature type="compositionally biased region" description="Basic and acidic residues" evidence="1">
    <location>
        <begin position="2105"/>
        <end position="2125"/>
    </location>
</feature>
<feature type="compositionally biased region" description="Basic and acidic residues" evidence="1">
    <location>
        <begin position="3357"/>
        <end position="3366"/>
    </location>
</feature>
<feature type="region of interest" description="Disordered" evidence="1">
    <location>
        <begin position="2073"/>
        <end position="2157"/>
    </location>
</feature>
<feature type="compositionally biased region" description="Polar residues" evidence="1">
    <location>
        <begin position="2225"/>
        <end position="2238"/>
    </location>
</feature>
<feature type="compositionally biased region" description="Basic and acidic residues" evidence="1">
    <location>
        <begin position="3577"/>
        <end position="3595"/>
    </location>
</feature>
<feature type="region of interest" description="Disordered" evidence="1">
    <location>
        <begin position="2628"/>
        <end position="2658"/>
    </location>
</feature>
<feature type="region of interest" description="Disordered" evidence="1">
    <location>
        <begin position="570"/>
        <end position="627"/>
    </location>
</feature>
<reference evidence="2 3" key="1">
    <citation type="submission" date="2024-08" db="EMBL/GenBank/DDBJ databases">
        <authorList>
            <person name="Will J Nash"/>
            <person name="Angela Man"/>
            <person name="Seanna McTaggart"/>
            <person name="Kendall Baker"/>
            <person name="Tom Barker"/>
            <person name="Leah Catchpole"/>
            <person name="Alex Durrant"/>
            <person name="Karim Gharbi"/>
            <person name="Naomi Irish"/>
            <person name="Gemy Kaithakottil"/>
            <person name="Debby Ku"/>
            <person name="Aaliyah Providence"/>
            <person name="Felix Shaw"/>
            <person name="David Swarbreck"/>
            <person name="Chris Watkins"/>
            <person name="Ann M. McCartney"/>
            <person name="Giulio Formenti"/>
            <person name="Alice Mouton"/>
            <person name="Noel Vella"/>
            <person name="Bjorn M von Reumont"/>
            <person name="Adriana Vella"/>
            <person name="Wilfried Haerty"/>
        </authorList>
    </citation>
    <scope>NUCLEOTIDE SEQUENCE [LARGE SCALE GENOMIC DNA]</scope>
</reference>
<feature type="compositionally biased region" description="Basic and acidic residues" evidence="1">
    <location>
        <begin position="1842"/>
        <end position="1851"/>
    </location>
</feature>
<feature type="compositionally biased region" description="Polar residues" evidence="1">
    <location>
        <begin position="2843"/>
        <end position="2852"/>
    </location>
</feature>
<feature type="compositionally biased region" description="Basic residues" evidence="1">
    <location>
        <begin position="3749"/>
        <end position="3762"/>
    </location>
</feature>
<feature type="region of interest" description="Disordered" evidence="1">
    <location>
        <begin position="2988"/>
        <end position="3061"/>
    </location>
</feature>
<feature type="compositionally biased region" description="Basic and acidic residues" evidence="1">
    <location>
        <begin position="3007"/>
        <end position="3017"/>
    </location>
</feature>
<feature type="region of interest" description="Disordered" evidence="1">
    <location>
        <begin position="1"/>
        <end position="36"/>
    </location>
</feature>
<feature type="compositionally biased region" description="Polar residues" evidence="1">
    <location>
        <begin position="3596"/>
        <end position="3623"/>
    </location>
</feature>
<feature type="region of interest" description="Disordered" evidence="1">
    <location>
        <begin position="853"/>
        <end position="884"/>
    </location>
</feature>
<feature type="compositionally biased region" description="Polar residues" evidence="1">
    <location>
        <begin position="2988"/>
        <end position="3004"/>
    </location>
</feature>
<feature type="compositionally biased region" description="Basic and acidic residues" evidence="1">
    <location>
        <begin position="3694"/>
        <end position="3707"/>
    </location>
</feature>
<feature type="region of interest" description="Disordered" evidence="1">
    <location>
        <begin position="1842"/>
        <end position="1870"/>
    </location>
</feature>
<feature type="region of interest" description="Disordered" evidence="1">
    <location>
        <begin position="3144"/>
        <end position="3204"/>
    </location>
</feature>
<feature type="region of interest" description="Disordered" evidence="1">
    <location>
        <begin position="3355"/>
        <end position="3407"/>
    </location>
</feature>
<feature type="compositionally biased region" description="Polar residues" evidence="1">
    <location>
        <begin position="573"/>
        <end position="592"/>
    </location>
</feature>
<feature type="compositionally biased region" description="Basic and acidic residues" evidence="1">
    <location>
        <begin position="861"/>
        <end position="876"/>
    </location>
</feature>
<dbReference type="InterPro" id="IPR042622">
    <property type="entry name" value="Znf106"/>
</dbReference>
<dbReference type="EMBL" id="CAXAJV020001300">
    <property type="protein sequence ID" value="CAL7949632.1"/>
    <property type="molecule type" value="Genomic_DNA"/>
</dbReference>
<feature type="region of interest" description="Disordered" evidence="1">
    <location>
        <begin position="177"/>
        <end position="198"/>
    </location>
</feature>
<feature type="compositionally biased region" description="Polar residues" evidence="1">
    <location>
        <begin position="2130"/>
        <end position="2139"/>
    </location>
</feature>
<comment type="caution">
    <text evidence="2">The sequence shown here is derived from an EMBL/GenBank/DDBJ whole genome shotgun (WGS) entry which is preliminary data.</text>
</comment>
<feature type="compositionally biased region" description="Basic and acidic residues" evidence="1">
    <location>
        <begin position="3375"/>
        <end position="3405"/>
    </location>
</feature>
<feature type="compositionally biased region" description="Polar residues" evidence="1">
    <location>
        <begin position="1853"/>
        <end position="1870"/>
    </location>
</feature>
<feature type="compositionally biased region" description="Basic and acidic residues" evidence="1">
    <location>
        <begin position="3027"/>
        <end position="3036"/>
    </location>
</feature>
<dbReference type="SMART" id="SM00320">
    <property type="entry name" value="WD40"/>
    <property type="match status" value="4"/>
</dbReference>
<feature type="compositionally biased region" description="Basic and acidic residues" evidence="1">
    <location>
        <begin position="2073"/>
        <end position="2091"/>
    </location>
</feature>
<feature type="compositionally biased region" description="Basic and acidic residues" evidence="1">
    <location>
        <begin position="1594"/>
        <end position="1611"/>
    </location>
</feature>
<feature type="compositionally biased region" description="Polar residues" evidence="1">
    <location>
        <begin position="2147"/>
        <end position="2157"/>
    </location>
</feature>
<keyword evidence="3" id="KW-1185">Reference proteome</keyword>
<feature type="compositionally biased region" description="Polar residues" evidence="1">
    <location>
        <begin position="1463"/>
        <end position="1472"/>
    </location>
</feature>
<evidence type="ECO:0000313" key="3">
    <source>
        <dbReference type="Proteomes" id="UP001642520"/>
    </source>
</evidence>
<feature type="compositionally biased region" description="Basic and acidic residues" evidence="1">
    <location>
        <begin position="3170"/>
        <end position="3187"/>
    </location>
</feature>